<sequence>MDDLSLNGLRFAAKRMQRAHRAGEAWAVERLKQYGPGKPAEALVRADFLHAVAREAGFESWPRLKLAAEAMGMDRAAALQGLKQALFRGQTARVEALLARFPDLADGVFGLECALYRRGAVEAALAREPGLAVAKLGPRTPILHLAFSRWIHARPGLEADMLAVAELLLAHGADVNDGYVEAPGSGHALSALYGAIGHADNMVLAQWLLDKGADPDDGESLYHSTELGHHRALRMLLEAGAEPKGTNALFRAMDFHDHAAVEMLLAHGARAEEFSPDEVGGEAPSVIPALHQAARRMSDARMVGLLLEAGAGTARRWMGVTAYAMARVYGNRALARALEARGADTGLSREEGLLAAAAEGRESPGQFIDPEKLPGAFRGLLRELVHLPDRLEHMRRLVALGVPYDEPGGPERITPTHVAGWEGKPEVLAWFLSLRPDLGFVNGFGGTLLSTILHGAEKNPARAERDHIGCARLALEQGVALPRAVIEGCGHEDMAAFLRAWAEARPGQVADGPA</sequence>
<dbReference type="KEGG" id="rid:RIdsm_00142"/>
<keyword evidence="1" id="KW-0677">Repeat</keyword>
<dbReference type="InterPro" id="IPR036770">
    <property type="entry name" value="Ankyrin_rpt-contain_sf"/>
</dbReference>
<gene>
    <name evidence="4" type="ORF">RIdsm_00142</name>
    <name evidence="3" type="ORF">XM52_16035</name>
</gene>
<dbReference type="InterPro" id="IPR050745">
    <property type="entry name" value="Multifunctional_regulatory"/>
</dbReference>
<dbReference type="AlphaFoldDB" id="A0A0T5P624"/>
<dbReference type="InterPro" id="IPR002110">
    <property type="entry name" value="Ankyrin_rpt"/>
</dbReference>
<dbReference type="EMBL" id="LAXI01000011">
    <property type="protein sequence ID" value="KRS16745.1"/>
    <property type="molecule type" value="Genomic_DNA"/>
</dbReference>
<dbReference type="RefSeq" id="WP_057817319.1">
    <property type="nucleotide sequence ID" value="NZ_CP031598.1"/>
</dbReference>
<dbReference type="EMBL" id="CP031598">
    <property type="protein sequence ID" value="QEW24365.1"/>
    <property type="molecule type" value="Genomic_DNA"/>
</dbReference>
<dbReference type="SMART" id="SM00248">
    <property type="entry name" value="ANK"/>
    <property type="match status" value="6"/>
</dbReference>
<accession>A0A0T5P624</accession>
<proteinExistence type="predicted"/>
<evidence type="ECO:0000313" key="4">
    <source>
        <dbReference type="EMBL" id="QEW24365.1"/>
    </source>
</evidence>
<dbReference type="Proteomes" id="UP000325785">
    <property type="component" value="Chromosome"/>
</dbReference>
<evidence type="ECO:0000256" key="2">
    <source>
        <dbReference type="ARBA" id="ARBA00023043"/>
    </source>
</evidence>
<evidence type="ECO:0000313" key="3">
    <source>
        <dbReference type="EMBL" id="KRS16745.1"/>
    </source>
</evidence>
<reference evidence="4 6" key="2">
    <citation type="submission" date="2018-08" db="EMBL/GenBank/DDBJ databases">
        <title>Genetic Globetrotter - A new plasmid hitch-hiking vast phylogenetic and geographic distances.</title>
        <authorList>
            <person name="Vollmers J."/>
            <person name="Petersen J."/>
        </authorList>
    </citation>
    <scope>NUCLEOTIDE SEQUENCE [LARGE SCALE GENOMIC DNA]</scope>
    <source>
        <strain evidence="4 6">DSM 26383</strain>
    </source>
</reference>
<reference evidence="3 5" key="1">
    <citation type="submission" date="2015-04" db="EMBL/GenBank/DDBJ databases">
        <title>The draft genome sequence of Roseovarius indicus B108T.</title>
        <authorList>
            <person name="Li G."/>
            <person name="Lai Q."/>
            <person name="Shao Z."/>
            <person name="Yan P."/>
        </authorList>
    </citation>
    <scope>NUCLEOTIDE SEQUENCE [LARGE SCALE GENOMIC DNA]</scope>
    <source>
        <strain evidence="3 5">B108</strain>
    </source>
</reference>
<dbReference type="Gene3D" id="1.25.40.20">
    <property type="entry name" value="Ankyrin repeat-containing domain"/>
    <property type="match status" value="1"/>
</dbReference>
<keyword evidence="5" id="KW-1185">Reference proteome</keyword>
<dbReference type="OrthoDB" id="928522at2"/>
<evidence type="ECO:0000313" key="5">
    <source>
        <dbReference type="Proteomes" id="UP000051401"/>
    </source>
</evidence>
<dbReference type="PANTHER" id="PTHR24189">
    <property type="entry name" value="MYOTROPHIN"/>
    <property type="match status" value="1"/>
</dbReference>
<dbReference type="SUPFAM" id="SSF48403">
    <property type="entry name" value="Ankyrin repeat"/>
    <property type="match status" value="1"/>
</dbReference>
<evidence type="ECO:0000313" key="6">
    <source>
        <dbReference type="Proteomes" id="UP000325785"/>
    </source>
</evidence>
<keyword evidence="2" id="KW-0040">ANK repeat</keyword>
<evidence type="ECO:0000256" key="1">
    <source>
        <dbReference type="ARBA" id="ARBA00022737"/>
    </source>
</evidence>
<organism evidence="3 5">
    <name type="scientific">Roseovarius indicus</name>
    <dbReference type="NCBI Taxonomy" id="540747"/>
    <lineage>
        <taxon>Bacteria</taxon>
        <taxon>Pseudomonadati</taxon>
        <taxon>Pseudomonadota</taxon>
        <taxon>Alphaproteobacteria</taxon>
        <taxon>Rhodobacterales</taxon>
        <taxon>Roseobacteraceae</taxon>
        <taxon>Roseovarius</taxon>
    </lineage>
</organism>
<dbReference type="PATRIC" id="fig|540747.5.peg.926"/>
<dbReference type="PANTHER" id="PTHR24189:SF50">
    <property type="entry name" value="ANKYRIN REPEAT AND SOCS BOX PROTEIN 2"/>
    <property type="match status" value="1"/>
</dbReference>
<protein>
    <submittedName>
        <fullName evidence="3">Ankyrin</fullName>
    </submittedName>
</protein>
<dbReference type="STRING" id="540747.SAMN04488031_10259"/>
<name>A0A0T5P624_9RHOB</name>
<dbReference type="Proteomes" id="UP000051401">
    <property type="component" value="Unassembled WGS sequence"/>
</dbReference>